<gene>
    <name evidence="5" type="ORF">IX84_19105</name>
</gene>
<evidence type="ECO:0000313" key="5">
    <source>
        <dbReference type="EMBL" id="KGE86793.1"/>
    </source>
</evidence>
<keyword evidence="1" id="KW-0808">Transferase</keyword>
<keyword evidence="2" id="KW-0012">Acyltransferase</keyword>
<dbReference type="InterPro" id="IPR016181">
    <property type="entry name" value="Acyl_CoA_acyltransferase"/>
</dbReference>
<dbReference type="GO" id="GO:0016747">
    <property type="term" value="F:acyltransferase activity, transferring groups other than amino-acyl groups"/>
    <property type="evidence" value="ECO:0007669"/>
    <property type="project" value="InterPro"/>
</dbReference>
<accession>A0A098S4R3</accession>
<comment type="similarity">
    <text evidence="3">Belongs to the acetyltransferase family. RimJ subfamily.</text>
</comment>
<dbReference type="Proteomes" id="UP000029736">
    <property type="component" value="Unassembled WGS sequence"/>
</dbReference>
<dbReference type="Pfam" id="PF13302">
    <property type="entry name" value="Acetyltransf_3"/>
    <property type="match status" value="1"/>
</dbReference>
<dbReference type="Gene3D" id="3.40.630.30">
    <property type="match status" value="1"/>
</dbReference>
<evidence type="ECO:0000256" key="3">
    <source>
        <dbReference type="ARBA" id="ARBA00038502"/>
    </source>
</evidence>
<dbReference type="InterPro" id="IPR051531">
    <property type="entry name" value="N-acetyltransferase"/>
</dbReference>
<feature type="domain" description="N-acetyltransferase" evidence="4">
    <location>
        <begin position="6"/>
        <end position="165"/>
    </location>
</feature>
<dbReference type="PROSITE" id="PS51186">
    <property type="entry name" value="GNAT"/>
    <property type="match status" value="1"/>
</dbReference>
<sequence length="171" mass="19275">MQGRDLKLRRLTAADAPKLTTYANNPKIAANLMDRFPNPYTLESAHWFINYAAENEGESVFAIDWGEGLIGVISLIFKPDIYAASVELGYWLGEPFWGQGIMPEAIGLIVKHAFEDLQHSRVYANVFHTNPASRRVLEKAGFEREGIARKAIVKNGRILDVWTYGKVNPRL</sequence>
<proteinExistence type="inferred from homology"/>
<keyword evidence="6" id="KW-1185">Reference proteome</keyword>
<evidence type="ECO:0000256" key="1">
    <source>
        <dbReference type="ARBA" id="ARBA00022679"/>
    </source>
</evidence>
<evidence type="ECO:0000313" key="6">
    <source>
        <dbReference type="Proteomes" id="UP000029736"/>
    </source>
</evidence>
<name>A0A098S4R3_9BACT</name>
<protein>
    <recommendedName>
        <fullName evidence="4">N-acetyltransferase domain-containing protein</fullName>
    </recommendedName>
</protein>
<comment type="caution">
    <text evidence="5">The sequence shown here is derived from an EMBL/GenBank/DDBJ whole genome shotgun (WGS) entry which is preliminary data.</text>
</comment>
<dbReference type="PANTHER" id="PTHR43792">
    <property type="entry name" value="GNAT FAMILY, PUTATIVE (AFU_ORTHOLOGUE AFUA_3G00765)-RELATED-RELATED"/>
    <property type="match status" value="1"/>
</dbReference>
<dbReference type="STRING" id="1524460.IX84_19105"/>
<dbReference type="SUPFAM" id="SSF55729">
    <property type="entry name" value="Acyl-CoA N-acyltransferases (Nat)"/>
    <property type="match status" value="1"/>
</dbReference>
<dbReference type="AlphaFoldDB" id="A0A098S4R3"/>
<organism evidence="5 6">
    <name type="scientific">Phaeodactylibacter xiamenensis</name>
    <dbReference type="NCBI Taxonomy" id="1524460"/>
    <lineage>
        <taxon>Bacteria</taxon>
        <taxon>Pseudomonadati</taxon>
        <taxon>Bacteroidota</taxon>
        <taxon>Saprospiria</taxon>
        <taxon>Saprospirales</taxon>
        <taxon>Haliscomenobacteraceae</taxon>
        <taxon>Phaeodactylibacter</taxon>
    </lineage>
</organism>
<evidence type="ECO:0000259" key="4">
    <source>
        <dbReference type="PROSITE" id="PS51186"/>
    </source>
</evidence>
<reference evidence="5 6" key="1">
    <citation type="journal article" date="2014" name="Int. J. Syst. Evol. Microbiol.">
        <title>Phaeodactylibacter xiamenensis gen. nov., sp. nov., a member of the family Saprospiraceae isolated from the marine alga Phaeodactylum tricornutum.</title>
        <authorList>
            <person name="Chen Z.Jr."/>
            <person name="Lei X."/>
            <person name="Lai Q."/>
            <person name="Li Y."/>
            <person name="Zhang B."/>
            <person name="Zhang J."/>
            <person name="Zhang H."/>
            <person name="Yang L."/>
            <person name="Zheng W."/>
            <person name="Tian Y."/>
            <person name="Yu Z."/>
            <person name="Xu H.Jr."/>
            <person name="Zheng T."/>
        </authorList>
    </citation>
    <scope>NUCLEOTIDE SEQUENCE [LARGE SCALE GENOMIC DNA]</scope>
    <source>
        <strain evidence="5 6">KD52</strain>
    </source>
</reference>
<dbReference type="EMBL" id="JPOS01000054">
    <property type="protein sequence ID" value="KGE86793.1"/>
    <property type="molecule type" value="Genomic_DNA"/>
</dbReference>
<dbReference type="PANTHER" id="PTHR43792:SF8">
    <property type="entry name" value="[RIBOSOMAL PROTEIN US5]-ALANINE N-ACETYLTRANSFERASE"/>
    <property type="match status" value="1"/>
</dbReference>
<evidence type="ECO:0000256" key="2">
    <source>
        <dbReference type="ARBA" id="ARBA00023315"/>
    </source>
</evidence>
<dbReference type="InterPro" id="IPR000182">
    <property type="entry name" value="GNAT_dom"/>
</dbReference>